<name>A0AAU8JKA2_9CYAN</name>
<dbReference type="RefSeq" id="WP_255353243.1">
    <property type="nucleotide sequence ID" value="NZ_CP159837.1"/>
</dbReference>
<proteinExistence type="predicted"/>
<sequence length="43" mass="4866">MNDFNMPLMIPLLATAYVLVINLMLRFAQRYAAASHSPSQKVQ</sequence>
<keyword evidence="1" id="KW-1133">Transmembrane helix</keyword>
<feature type="transmembrane region" description="Helical" evidence="1">
    <location>
        <begin position="6"/>
        <end position="25"/>
    </location>
</feature>
<dbReference type="AlphaFoldDB" id="A0AAU8JKA2"/>
<organism evidence="2">
    <name type="scientific">Planktothricoides raciborskii GIHE-MW2</name>
    <dbReference type="NCBI Taxonomy" id="2792601"/>
    <lineage>
        <taxon>Bacteria</taxon>
        <taxon>Bacillati</taxon>
        <taxon>Cyanobacteriota</taxon>
        <taxon>Cyanophyceae</taxon>
        <taxon>Oscillatoriophycideae</taxon>
        <taxon>Oscillatoriales</taxon>
        <taxon>Oscillatoriaceae</taxon>
        <taxon>Planktothricoides</taxon>
    </lineage>
</organism>
<accession>A0AAU8JKA2</accession>
<gene>
    <name evidence="2" type="ORF">ABWT76_002656</name>
</gene>
<evidence type="ECO:0000313" key="2">
    <source>
        <dbReference type="EMBL" id="XCM39708.1"/>
    </source>
</evidence>
<reference evidence="2" key="1">
    <citation type="submission" date="2024-07" db="EMBL/GenBank/DDBJ databases">
        <authorList>
            <person name="Kim Y.J."/>
            <person name="Jeong J.Y."/>
        </authorList>
    </citation>
    <scope>NUCLEOTIDE SEQUENCE</scope>
    <source>
        <strain evidence="2">GIHE-MW2</strain>
    </source>
</reference>
<protein>
    <submittedName>
        <fullName evidence="2">Uncharacterized protein</fullName>
    </submittedName>
</protein>
<dbReference type="EMBL" id="CP159837">
    <property type="protein sequence ID" value="XCM39708.1"/>
    <property type="molecule type" value="Genomic_DNA"/>
</dbReference>
<evidence type="ECO:0000256" key="1">
    <source>
        <dbReference type="SAM" id="Phobius"/>
    </source>
</evidence>
<keyword evidence="1" id="KW-0812">Transmembrane</keyword>
<keyword evidence="1" id="KW-0472">Membrane</keyword>